<keyword evidence="1" id="KW-0812">Transmembrane</keyword>
<dbReference type="EMBL" id="CP021376">
    <property type="protein sequence ID" value="ART79578.1"/>
    <property type="molecule type" value="Genomic_DNA"/>
</dbReference>
<feature type="transmembrane region" description="Helical" evidence="1">
    <location>
        <begin position="131"/>
        <end position="151"/>
    </location>
</feature>
<feature type="transmembrane region" description="Helical" evidence="1">
    <location>
        <begin position="50"/>
        <end position="72"/>
    </location>
</feature>
<dbReference type="AlphaFoldDB" id="A0A1Y0CWI1"/>
<keyword evidence="1" id="KW-1133">Transmembrane helix</keyword>
<evidence type="ECO:0008006" key="4">
    <source>
        <dbReference type="Google" id="ProtNLM"/>
    </source>
</evidence>
<feature type="transmembrane region" description="Helical" evidence="1">
    <location>
        <begin position="12"/>
        <end position="38"/>
    </location>
</feature>
<dbReference type="RefSeq" id="WP_086963451.1">
    <property type="nucleotide sequence ID" value="NZ_CP021376.1"/>
</dbReference>
<evidence type="ECO:0000256" key="1">
    <source>
        <dbReference type="SAM" id="Phobius"/>
    </source>
</evidence>
<sequence length="166" mass="18505">MSKWQWAQLVGFYGFWLLAVMGQNLVAWLLALLLMAHFIVTPNPRLDFKVVSLALLGLSVDVVLTLSGVFSFSQWPVWLGLLWVGFVLTLGHSMAWLATRPRWQQALLGAVTGPSSYITGWRLGAVDLPLGPGWTLLLLAPLWSLLLITLVRLDVTLRRHSDDSLT</sequence>
<reference evidence="3" key="1">
    <citation type="submission" date="2017-05" db="EMBL/GenBank/DDBJ databases">
        <authorList>
            <person name="Sung H."/>
        </authorList>
    </citation>
    <scope>NUCLEOTIDE SEQUENCE [LARGE SCALE GENOMIC DNA]</scope>
    <source>
        <strain evidence="3">AMac2203</strain>
    </source>
</reference>
<proteinExistence type="predicted"/>
<keyword evidence="1" id="KW-0472">Membrane</keyword>
<dbReference type="Pfam" id="PF11086">
    <property type="entry name" value="DUF2878"/>
    <property type="match status" value="1"/>
</dbReference>
<organism evidence="2 3">
    <name type="scientific">Oceanisphaera avium</name>
    <dbReference type="NCBI Taxonomy" id="1903694"/>
    <lineage>
        <taxon>Bacteria</taxon>
        <taxon>Pseudomonadati</taxon>
        <taxon>Pseudomonadota</taxon>
        <taxon>Gammaproteobacteria</taxon>
        <taxon>Aeromonadales</taxon>
        <taxon>Aeromonadaceae</taxon>
        <taxon>Oceanisphaera</taxon>
    </lineage>
</organism>
<evidence type="ECO:0000313" key="2">
    <source>
        <dbReference type="EMBL" id="ART79578.1"/>
    </source>
</evidence>
<dbReference type="OrthoDB" id="21939at2"/>
<evidence type="ECO:0000313" key="3">
    <source>
        <dbReference type="Proteomes" id="UP000243793"/>
    </source>
</evidence>
<dbReference type="Proteomes" id="UP000243793">
    <property type="component" value="Chromosome"/>
</dbReference>
<keyword evidence="3" id="KW-1185">Reference proteome</keyword>
<feature type="transmembrane region" description="Helical" evidence="1">
    <location>
        <begin position="78"/>
        <end position="99"/>
    </location>
</feature>
<dbReference type="KEGG" id="ocm:CBP12_04935"/>
<accession>A0A1Y0CWI1</accession>
<dbReference type="InterPro" id="IPR021306">
    <property type="entry name" value="DUF2878"/>
</dbReference>
<name>A0A1Y0CWI1_9GAMM</name>
<protein>
    <recommendedName>
        <fullName evidence="4">DUF2878 domain-containing protein</fullName>
    </recommendedName>
</protein>
<gene>
    <name evidence="2" type="ORF">CBP12_04935</name>
</gene>